<evidence type="ECO:0000313" key="3">
    <source>
        <dbReference type="Proteomes" id="UP000183700"/>
    </source>
</evidence>
<dbReference type="RefSeq" id="WP_071860838.1">
    <property type="nucleotide sequence ID" value="NZ_JBHLVS010000018.1"/>
</dbReference>
<reference evidence="2 3" key="1">
    <citation type="submission" date="2014-12" db="EMBL/GenBank/DDBJ databases">
        <title>Draft genome sequences of 29 type strains of Enterococci.</title>
        <authorList>
            <person name="Zhong Z."/>
            <person name="Sun Z."/>
            <person name="Liu W."/>
            <person name="Zhang W."/>
            <person name="Zhang H."/>
        </authorList>
    </citation>
    <scope>NUCLEOTIDE SEQUENCE [LARGE SCALE GENOMIC DNA]</scope>
    <source>
        <strain evidence="2 3">DSM 22802</strain>
    </source>
</reference>
<keyword evidence="1" id="KW-0472">Membrane</keyword>
<accession>A0A1L8SZG1</accession>
<comment type="caution">
    <text evidence="2">The sequence shown here is derived from an EMBL/GenBank/DDBJ whole genome shotgun (WGS) entry which is preliminary data.</text>
</comment>
<protein>
    <recommendedName>
        <fullName evidence="4">Conjugative transposon protein</fullName>
    </recommendedName>
</protein>
<dbReference type="OrthoDB" id="2189690at2"/>
<dbReference type="Gene3D" id="3.10.450.540">
    <property type="match status" value="1"/>
</dbReference>
<dbReference type="InterPro" id="IPR024735">
    <property type="entry name" value="TcpC"/>
</dbReference>
<keyword evidence="3" id="KW-1185">Reference proteome</keyword>
<dbReference type="AlphaFoldDB" id="A0A1L8SZG1"/>
<proteinExistence type="predicted"/>
<evidence type="ECO:0000256" key="1">
    <source>
        <dbReference type="SAM" id="Phobius"/>
    </source>
</evidence>
<feature type="transmembrane region" description="Helical" evidence="1">
    <location>
        <begin position="28"/>
        <end position="46"/>
    </location>
</feature>
<keyword evidence="1" id="KW-1133">Transmembrane helix</keyword>
<name>A0A1L8SZG1_9ENTE</name>
<keyword evidence="1" id="KW-0812">Transmembrane</keyword>
<organism evidence="2 3">
    <name type="scientific">Enterococcus devriesei</name>
    <dbReference type="NCBI Taxonomy" id="319970"/>
    <lineage>
        <taxon>Bacteria</taxon>
        <taxon>Bacillati</taxon>
        <taxon>Bacillota</taxon>
        <taxon>Bacilli</taxon>
        <taxon>Lactobacillales</taxon>
        <taxon>Enterococcaceae</taxon>
        <taxon>Enterococcus</taxon>
    </lineage>
</organism>
<evidence type="ECO:0000313" key="2">
    <source>
        <dbReference type="EMBL" id="OJG37343.1"/>
    </source>
</evidence>
<dbReference type="Pfam" id="PF12642">
    <property type="entry name" value="TpcC"/>
    <property type="match status" value="1"/>
</dbReference>
<evidence type="ECO:0008006" key="4">
    <source>
        <dbReference type="Google" id="ProtNLM"/>
    </source>
</evidence>
<gene>
    <name evidence="2" type="ORF">RV00_GL000300</name>
</gene>
<dbReference type="Proteomes" id="UP000183700">
    <property type="component" value="Unassembled WGS sequence"/>
</dbReference>
<dbReference type="STRING" id="319970.RV00_GL000300"/>
<sequence>MKFIKEKKNHPPALPKEEKAASIRTTRTFFLILTLFLISSGPFAFFKTTQMQSLIRKEQTSLTETIQKELAKNTNTVVTSELYKQFLQPFITVYINIPTDQQAFEKRFNSLQETYFMITLDEEKNTGTERKLLSSDFYNLVNENGQLVAQYRIAYEINAPVTKERDVKKKEDDKKVVIKEKYIDYEKIENRVLLNIPFVQLKNQSFKVTAYPYFTLEPSLTSKNGQLKMPDISQYQQVDNKEEKAVISFIQSFLDKYVSASLEDMAFMMKEPEILTGNYQINNSQIKPFFKDEQLFAFVTFDVIDGETKIGHKETMTLLLKQRENTYFIETIHHYLGGI</sequence>
<dbReference type="CDD" id="cd16386">
    <property type="entry name" value="TcpC_N"/>
    <property type="match status" value="1"/>
</dbReference>
<dbReference type="EMBL" id="JXKM01000001">
    <property type="protein sequence ID" value="OJG37343.1"/>
    <property type="molecule type" value="Genomic_DNA"/>
</dbReference>
<dbReference type="CDD" id="cd16428">
    <property type="entry name" value="TcpC_C"/>
    <property type="match status" value="1"/>
</dbReference>
<dbReference type="InterPro" id="IPR035628">
    <property type="entry name" value="TcpC_C"/>
</dbReference>